<feature type="transmembrane region" description="Helical" evidence="9">
    <location>
        <begin position="169"/>
        <end position="188"/>
    </location>
</feature>
<keyword evidence="4 9" id="KW-0813">Transport</keyword>
<dbReference type="InterPro" id="IPR036259">
    <property type="entry name" value="MFS_trans_sf"/>
</dbReference>
<dbReference type="Pfam" id="PF06237">
    <property type="entry name" value="SLC52_ribofla_tr"/>
    <property type="match status" value="1"/>
</dbReference>
<keyword evidence="11" id="KW-1185">Reference proteome</keyword>
<evidence type="ECO:0000256" key="6">
    <source>
        <dbReference type="ARBA" id="ARBA00022692"/>
    </source>
</evidence>
<keyword evidence="7 9" id="KW-1133">Transmembrane helix</keyword>
<evidence type="ECO:0000256" key="4">
    <source>
        <dbReference type="ARBA" id="ARBA00022448"/>
    </source>
</evidence>
<evidence type="ECO:0000256" key="8">
    <source>
        <dbReference type="ARBA" id="ARBA00023136"/>
    </source>
</evidence>
<proteinExistence type="inferred from homology"/>
<dbReference type="InterPro" id="IPR009357">
    <property type="entry name" value="Riboflavin_transptr"/>
</dbReference>
<name>A0AAV7KEX8_9METZ</name>
<feature type="transmembrane region" description="Helical" evidence="9">
    <location>
        <begin position="386"/>
        <end position="406"/>
    </location>
</feature>
<reference evidence="10 11" key="1">
    <citation type="journal article" date="2023" name="BMC Biol.">
        <title>The compact genome of the sponge Oopsacas minuta (Hexactinellida) is lacking key metazoan core genes.</title>
        <authorList>
            <person name="Santini S."/>
            <person name="Schenkelaars Q."/>
            <person name="Jourda C."/>
            <person name="Duchesne M."/>
            <person name="Belahbib H."/>
            <person name="Rocher C."/>
            <person name="Selva M."/>
            <person name="Riesgo A."/>
            <person name="Vervoort M."/>
            <person name="Leys S.P."/>
            <person name="Kodjabachian L."/>
            <person name="Le Bivic A."/>
            <person name="Borchiellini C."/>
            <person name="Claverie J.M."/>
            <person name="Renard E."/>
        </authorList>
    </citation>
    <scope>NUCLEOTIDE SEQUENCE [LARGE SCALE GENOMIC DNA]</scope>
    <source>
        <strain evidence="10">SPO-2</strain>
    </source>
</reference>
<dbReference type="AlphaFoldDB" id="A0AAV7KEX8"/>
<evidence type="ECO:0000256" key="3">
    <source>
        <dbReference type="ARBA" id="ARBA00006366"/>
    </source>
</evidence>
<evidence type="ECO:0000256" key="2">
    <source>
        <dbReference type="ARBA" id="ARBA00004651"/>
    </source>
</evidence>
<dbReference type="Proteomes" id="UP001165289">
    <property type="component" value="Unassembled WGS sequence"/>
</dbReference>
<evidence type="ECO:0000313" key="11">
    <source>
        <dbReference type="Proteomes" id="UP001165289"/>
    </source>
</evidence>
<evidence type="ECO:0000256" key="1">
    <source>
        <dbReference type="ARBA" id="ARBA00000215"/>
    </source>
</evidence>
<dbReference type="PANTHER" id="PTHR12929:SF10">
    <property type="entry name" value="RIBOFLAVIN TRANSPORTER"/>
    <property type="match status" value="1"/>
</dbReference>
<comment type="caution">
    <text evidence="10">The sequence shown here is derived from an EMBL/GenBank/DDBJ whole genome shotgun (WGS) entry which is preliminary data.</text>
</comment>
<feature type="transmembrane region" description="Helical" evidence="9">
    <location>
        <begin position="29"/>
        <end position="48"/>
    </location>
</feature>
<comment type="function">
    <text evidence="9">Plasma membrane transporter mediating the uptake by cells of the water soluble vitamin B2/riboflavin that plays a key role in biochemical oxidation-reduction reactions of the carbohydrate, lipid, and amino acid metabolism.</text>
</comment>
<dbReference type="GO" id="GO:0032217">
    <property type="term" value="F:riboflavin transmembrane transporter activity"/>
    <property type="evidence" value="ECO:0007669"/>
    <property type="project" value="UniProtKB-UniRule"/>
</dbReference>
<feature type="transmembrane region" description="Helical" evidence="9">
    <location>
        <begin position="452"/>
        <end position="476"/>
    </location>
</feature>
<comment type="similarity">
    <text evidence="3 9">Belongs to the riboflavin transporter family.</text>
</comment>
<accession>A0AAV7KEX8</accession>
<protein>
    <recommendedName>
        <fullName evidence="9">Riboflavin transporter</fullName>
    </recommendedName>
</protein>
<evidence type="ECO:0000256" key="7">
    <source>
        <dbReference type="ARBA" id="ARBA00022989"/>
    </source>
</evidence>
<evidence type="ECO:0000256" key="9">
    <source>
        <dbReference type="RuleBase" id="RU368035"/>
    </source>
</evidence>
<feature type="transmembrane region" description="Helical" evidence="9">
    <location>
        <begin position="106"/>
        <end position="127"/>
    </location>
</feature>
<sequence>MDFDASLLRAQITGNDTKLKYLRSRFREVSITTYLLFILLGLASWFAMNGVLLESPVLSAYLPECNQLKSYVAVIIQFANIGPVTFLGVKGCMRLAGKRTNRLDTIAIYCVLCLSLISCILITLFWGKQMRFFEKNVSLSFFFLTACIALANNTNTVLLVPYFSSFPGFYLSALYVGEALSGLIPSLWASIQGMPSSLNCSYAGDVAGISFNPGIYFMMLVFCSFLSLLGFSLLHILPAPRKEKNKLEVHRMSNLDLAKAQSRHFTYRPSKKMRKTGWYLFNNSNSNDWHTSSIESCESNHHHLESLNDQTPAVDSQNNKLIWLAIFIVLIFLISAFSNSILFEFLPYYTMRYSTATYYWTLNLYFVSMAISSLCSGIFHPKHRSLYPVLTSVYLAIAIWFIFLSANSHILPMKNTPFGGLHVVVLSMIAGGIVGYLKVGVTINARSMGGEFYLLLVGIIFQLGALVGSLIAFVTIDWSGALSL</sequence>
<feature type="transmembrane region" description="Helical" evidence="9">
    <location>
        <begin position="215"/>
        <end position="237"/>
    </location>
</feature>
<gene>
    <name evidence="10" type="ORF">LOD99_14844</name>
</gene>
<feature type="transmembrane region" description="Helical" evidence="9">
    <location>
        <begin position="139"/>
        <end position="162"/>
    </location>
</feature>
<evidence type="ECO:0000313" key="10">
    <source>
        <dbReference type="EMBL" id="KAI6659169.1"/>
    </source>
</evidence>
<keyword evidence="8 9" id="KW-0472">Membrane</keyword>
<comment type="subcellular location">
    <subcellularLocation>
        <location evidence="2 9">Cell membrane</location>
        <topology evidence="2 9">Multi-pass membrane protein</topology>
    </subcellularLocation>
</comment>
<evidence type="ECO:0000256" key="5">
    <source>
        <dbReference type="ARBA" id="ARBA00022475"/>
    </source>
</evidence>
<dbReference type="PANTHER" id="PTHR12929">
    <property type="entry name" value="SOLUTE CARRIER FAMILY 52"/>
    <property type="match status" value="1"/>
</dbReference>
<feature type="transmembrane region" description="Helical" evidence="9">
    <location>
        <begin position="358"/>
        <end position="379"/>
    </location>
</feature>
<dbReference type="SUPFAM" id="SSF103473">
    <property type="entry name" value="MFS general substrate transporter"/>
    <property type="match status" value="1"/>
</dbReference>
<feature type="transmembrane region" description="Helical" evidence="9">
    <location>
        <begin position="321"/>
        <end position="346"/>
    </location>
</feature>
<feature type="transmembrane region" description="Helical" evidence="9">
    <location>
        <begin position="68"/>
        <end position="86"/>
    </location>
</feature>
<dbReference type="GO" id="GO:0005886">
    <property type="term" value="C:plasma membrane"/>
    <property type="evidence" value="ECO:0007669"/>
    <property type="project" value="UniProtKB-SubCell"/>
</dbReference>
<feature type="transmembrane region" description="Helical" evidence="9">
    <location>
        <begin position="418"/>
        <end position="440"/>
    </location>
</feature>
<keyword evidence="6 9" id="KW-0812">Transmembrane</keyword>
<organism evidence="10 11">
    <name type="scientific">Oopsacas minuta</name>
    <dbReference type="NCBI Taxonomy" id="111878"/>
    <lineage>
        <taxon>Eukaryota</taxon>
        <taxon>Metazoa</taxon>
        <taxon>Porifera</taxon>
        <taxon>Hexactinellida</taxon>
        <taxon>Hexasterophora</taxon>
        <taxon>Lyssacinosida</taxon>
        <taxon>Leucopsacidae</taxon>
        <taxon>Oopsacas</taxon>
    </lineage>
</organism>
<dbReference type="EMBL" id="JAKMXF010000066">
    <property type="protein sequence ID" value="KAI6659169.1"/>
    <property type="molecule type" value="Genomic_DNA"/>
</dbReference>
<keyword evidence="5 9" id="KW-1003">Cell membrane</keyword>
<comment type="catalytic activity">
    <reaction evidence="1 9">
        <text>riboflavin(in) = riboflavin(out)</text>
        <dbReference type="Rhea" id="RHEA:35015"/>
        <dbReference type="ChEBI" id="CHEBI:57986"/>
    </reaction>
</comment>